<dbReference type="InterPro" id="IPR015424">
    <property type="entry name" value="PyrdxlP-dep_Trfase"/>
</dbReference>
<evidence type="ECO:0008006" key="3">
    <source>
        <dbReference type="Google" id="ProtNLM"/>
    </source>
</evidence>
<organism evidence="1 2">
    <name type="scientific">Acetobacter oeni</name>
    <dbReference type="NCBI Taxonomy" id="304077"/>
    <lineage>
        <taxon>Bacteria</taxon>
        <taxon>Pseudomonadati</taxon>
        <taxon>Pseudomonadota</taxon>
        <taxon>Alphaproteobacteria</taxon>
        <taxon>Acetobacterales</taxon>
        <taxon>Acetobacteraceae</taxon>
        <taxon>Acetobacter</taxon>
    </lineage>
</organism>
<dbReference type="Proteomes" id="UP000321746">
    <property type="component" value="Unassembled WGS sequence"/>
</dbReference>
<dbReference type="Gene3D" id="3.90.1150.10">
    <property type="entry name" value="Aspartate Aminotransferase, domain 1"/>
    <property type="match status" value="1"/>
</dbReference>
<name>A0A511XJC3_9PROT</name>
<dbReference type="InterPro" id="IPR015422">
    <property type="entry name" value="PyrdxlP-dep_Trfase_small"/>
</dbReference>
<reference evidence="1 2" key="1">
    <citation type="submission" date="2019-07" db="EMBL/GenBank/DDBJ databases">
        <title>Whole genome shotgun sequence of Acetobacter oeni NBRC 105207.</title>
        <authorList>
            <person name="Hosoyama A."/>
            <person name="Uohara A."/>
            <person name="Ohji S."/>
            <person name="Ichikawa N."/>
        </authorList>
    </citation>
    <scope>NUCLEOTIDE SEQUENCE [LARGE SCALE GENOMIC DNA]</scope>
    <source>
        <strain evidence="1 2">NBRC 105207</strain>
    </source>
</reference>
<accession>A0A511XJC3</accession>
<evidence type="ECO:0000313" key="1">
    <source>
        <dbReference type="EMBL" id="GEN63042.1"/>
    </source>
</evidence>
<dbReference type="EMBL" id="BJYG01000014">
    <property type="protein sequence ID" value="GEN63042.1"/>
    <property type="molecule type" value="Genomic_DNA"/>
</dbReference>
<evidence type="ECO:0000313" key="2">
    <source>
        <dbReference type="Proteomes" id="UP000321746"/>
    </source>
</evidence>
<dbReference type="AlphaFoldDB" id="A0A511XJC3"/>
<dbReference type="SUPFAM" id="SSF53383">
    <property type="entry name" value="PLP-dependent transferases"/>
    <property type="match status" value="1"/>
</dbReference>
<comment type="caution">
    <text evidence="1">The sequence shown here is derived from an EMBL/GenBank/DDBJ whole genome shotgun (WGS) entry which is preliminary data.</text>
</comment>
<keyword evidence="2" id="KW-1185">Reference proteome</keyword>
<sequence>MIAPLSYAMMTQWMQDGTAASVRRSLRGEAASVLGERMVMPSYDAFHVWMPMAAEQARAVLTETRTRGVLVTEPAPFRTETEPGASGMRLCLGPASLPDLTEALHRVRAACVATAAKVSRDAIPMA</sequence>
<protein>
    <recommendedName>
        <fullName evidence="3">Aminotransferase class I/classII domain-containing protein</fullName>
    </recommendedName>
</protein>
<proteinExistence type="predicted"/>
<gene>
    <name evidence="1" type="ORF">AOE01nite_12660</name>
</gene>